<gene>
    <name evidence="2" type="ORF">E6H00_00555</name>
</gene>
<evidence type="ECO:0000313" key="3">
    <source>
        <dbReference type="Proteomes" id="UP000318509"/>
    </source>
</evidence>
<dbReference type="InterPro" id="IPR036165">
    <property type="entry name" value="YefM-like_sf"/>
</dbReference>
<dbReference type="Gene3D" id="3.40.1620.10">
    <property type="entry name" value="YefM-like domain"/>
    <property type="match status" value="1"/>
</dbReference>
<reference evidence="2 3" key="1">
    <citation type="journal article" date="2019" name="Nat. Microbiol.">
        <title>Mediterranean grassland soil C-N compound turnover is dependent on rainfall and depth, and is mediated by genomically divergent microorganisms.</title>
        <authorList>
            <person name="Diamond S."/>
            <person name="Andeer P.F."/>
            <person name="Li Z."/>
            <person name="Crits-Christoph A."/>
            <person name="Burstein D."/>
            <person name="Anantharaman K."/>
            <person name="Lane K.R."/>
            <person name="Thomas B.C."/>
            <person name="Pan C."/>
            <person name="Northen T.R."/>
            <person name="Banfield J.F."/>
        </authorList>
    </citation>
    <scope>NUCLEOTIDE SEQUENCE [LARGE SCALE GENOMIC DNA]</scope>
    <source>
        <strain evidence="2">NP_3</strain>
    </source>
</reference>
<accession>A0A537KDK3</accession>
<dbReference type="SUPFAM" id="SSF143120">
    <property type="entry name" value="YefM-like"/>
    <property type="match status" value="1"/>
</dbReference>
<evidence type="ECO:0000313" key="2">
    <source>
        <dbReference type="EMBL" id="TMI93868.1"/>
    </source>
</evidence>
<comment type="caution">
    <text evidence="2">The sequence shown here is derived from an EMBL/GenBank/DDBJ whole genome shotgun (WGS) entry which is preliminary data.</text>
</comment>
<dbReference type="EMBL" id="VBAK01000014">
    <property type="protein sequence ID" value="TMI93868.1"/>
    <property type="molecule type" value="Genomic_DNA"/>
</dbReference>
<sequence>MKVYTYSEARQRLASLLEQSRREGQVQIRRRDGQLFVLRPASGAGSPLDVPAVTAHLRSGELAVLLQESRETGDRFWRSRWGRSMRRRAKRS</sequence>
<protein>
    <submittedName>
        <fullName evidence="2">Type II toxin-antitoxin system Phd/YefM family antitoxin</fullName>
    </submittedName>
</protein>
<organism evidence="2 3">
    <name type="scientific">Candidatus Segetimicrobium genomatis</name>
    <dbReference type="NCBI Taxonomy" id="2569760"/>
    <lineage>
        <taxon>Bacteria</taxon>
        <taxon>Bacillati</taxon>
        <taxon>Candidatus Sysuimicrobiota</taxon>
        <taxon>Candidatus Sysuimicrobiia</taxon>
        <taxon>Candidatus Sysuimicrobiales</taxon>
        <taxon>Candidatus Segetimicrobiaceae</taxon>
        <taxon>Candidatus Segetimicrobium</taxon>
    </lineage>
</organism>
<dbReference type="Proteomes" id="UP000318509">
    <property type="component" value="Unassembled WGS sequence"/>
</dbReference>
<proteinExistence type="inferred from homology"/>
<evidence type="ECO:0000256" key="1">
    <source>
        <dbReference type="ARBA" id="ARBA00009981"/>
    </source>
</evidence>
<comment type="similarity">
    <text evidence="1">Belongs to the phD/YefM antitoxin family.</text>
</comment>
<name>A0A537KDK3_9BACT</name>
<dbReference type="AlphaFoldDB" id="A0A537KDK3"/>